<dbReference type="InterPro" id="IPR038508">
    <property type="entry name" value="ArfGAP_dom_sf"/>
</dbReference>
<dbReference type="InterPro" id="IPR036869">
    <property type="entry name" value="J_dom_sf"/>
</dbReference>
<proteinExistence type="predicted"/>
<dbReference type="PROSITE" id="PS00636">
    <property type="entry name" value="DNAJ_1"/>
    <property type="match status" value="1"/>
</dbReference>
<evidence type="ECO:0000256" key="1">
    <source>
        <dbReference type="ARBA" id="ARBA00022468"/>
    </source>
</evidence>
<evidence type="ECO:0000313" key="9">
    <source>
        <dbReference type="EMBL" id="KAK8894344.1"/>
    </source>
</evidence>
<protein>
    <submittedName>
        <fullName evidence="9">GTPase-activating protein 8</fullName>
    </submittedName>
</protein>
<keyword evidence="3 5" id="KW-0863">Zinc-finger</keyword>
<comment type="caution">
    <text evidence="9">The sequence shown here is derived from an EMBL/GenBank/DDBJ whole genome shotgun (WGS) entry which is preliminary data.</text>
</comment>
<feature type="compositionally biased region" description="Low complexity" evidence="6">
    <location>
        <begin position="762"/>
        <end position="773"/>
    </location>
</feature>
<dbReference type="Pfam" id="PF00226">
    <property type="entry name" value="DnaJ"/>
    <property type="match status" value="1"/>
</dbReference>
<dbReference type="InterPro" id="IPR036249">
    <property type="entry name" value="Thioredoxin-like_sf"/>
</dbReference>
<dbReference type="EMBL" id="JAPFFF010000003">
    <property type="protein sequence ID" value="KAK8894344.1"/>
    <property type="molecule type" value="Genomic_DNA"/>
</dbReference>
<name>A0ABR2KTA7_9EUKA</name>
<dbReference type="PROSITE" id="PS50115">
    <property type="entry name" value="ARFGAP"/>
    <property type="match status" value="1"/>
</dbReference>
<dbReference type="SUPFAM" id="SSF46565">
    <property type="entry name" value="Chaperone J-domain"/>
    <property type="match status" value="1"/>
</dbReference>
<dbReference type="Proteomes" id="UP001470230">
    <property type="component" value="Unassembled WGS sequence"/>
</dbReference>
<evidence type="ECO:0000256" key="4">
    <source>
        <dbReference type="ARBA" id="ARBA00022833"/>
    </source>
</evidence>
<evidence type="ECO:0000313" key="10">
    <source>
        <dbReference type="Proteomes" id="UP001470230"/>
    </source>
</evidence>
<dbReference type="Pfam" id="PF01412">
    <property type="entry name" value="ArfGap"/>
    <property type="match status" value="1"/>
</dbReference>
<keyword evidence="2" id="KW-0479">Metal-binding</keyword>
<reference evidence="9 10" key="1">
    <citation type="submission" date="2024-04" db="EMBL/GenBank/DDBJ databases">
        <title>Tritrichomonas musculus Genome.</title>
        <authorList>
            <person name="Alves-Ferreira E."/>
            <person name="Grigg M."/>
            <person name="Lorenzi H."/>
            <person name="Galac M."/>
        </authorList>
    </citation>
    <scope>NUCLEOTIDE SEQUENCE [LARGE SCALE GENOMIC DNA]</scope>
    <source>
        <strain evidence="9 10">EAF2021</strain>
    </source>
</reference>
<keyword evidence="1" id="KW-0343">GTPase activation</keyword>
<dbReference type="PROSITE" id="PS50076">
    <property type="entry name" value="DNAJ_2"/>
    <property type="match status" value="1"/>
</dbReference>
<feature type="region of interest" description="Disordered" evidence="6">
    <location>
        <begin position="586"/>
        <end position="678"/>
    </location>
</feature>
<feature type="compositionally biased region" description="Polar residues" evidence="6">
    <location>
        <begin position="600"/>
        <end position="610"/>
    </location>
</feature>
<feature type="compositionally biased region" description="Polar residues" evidence="6">
    <location>
        <begin position="749"/>
        <end position="761"/>
    </location>
</feature>
<dbReference type="InterPro" id="IPR037278">
    <property type="entry name" value="ARFGAP/RecO"/>
</dbReference>
<dbReference type="SMART" id="SM00105">
    <property type="entry name" value="ArfGap"/>
    <property type="match status" value="1"/>
</dbReference>
<dbReference type="InterPro" id="IPR001164">
    <property type="entry name" value="ArfGAP_dom"/>
</dbReference>
<feature type="region of interest" description="Disordered" evidence="6">
    <location>
        <begin position="691"/>
        <end position="773"/>
    </location>
</feature>
<dbReference type="SMART" id="SM00271">
    <property type="entry name" value="DnaJ"/>
    <property type="match status" value="1"/>
</dbReference>
<dbReference type="InterPro" id="IPR018253">
    <property type="entry name" value="DnaJ_domain_CS"/>
</dbReference>
<accession>A0ABR2KTA7</accession>
<dbReference type="Gene3D" id="1.10.220.150">
    <property type="entry name" value="Arf GTPase activating protein"/>
    <property type="match status" value="1"/>
</dbReference>
<dbReference type="Gene3D" id="1.10.287.110">
    <property type="entry name" value="DnaJ domain"/>
    <property type="match status" value="1"/>
</dbReference>
<dbReference type="CDD" id="cd08959">
    <property type="entry name" value="ArfGap_ArfGap1_like"/>
    <property type="match status" value="1"/>
</dbReference>
<keyword evidence="4" id="KW-0862">Zinc</keyword>
<evidence type="ECO:0000259" key="8">
    <source>
        <dbReference type="PROSITE" id="PS50115"/>
    </source>
</evidence>
<feature type="compositionally biased region" description="Polar residues" evidence="6">
    <location>
        <begin position="630"/>
        <end position="667"/>
    </location>
</feature>
<dbReference type="SUPFAM" id="SSF52833">
    <property type="entry name" value="Thioredoxin-like"/>
    <property type="match status" value="1"/>
</dbReference>
<dbReference type="PRINTS" id="PR00405">
    <property type="entry name" value="REVINTRACTNG"/>
</dbReference>
<evidence type="ECO:0000259" key="7">
    <source>
        <dbReference type="PROSITE" id="PS50076"/>
    </source>
</evidence>
<feature type="domain" description="Arf-GAP" evidence="8">
    <location>
        <begin position="472"/>
        <end position="597"/>
    </location>
</feature>
<dbReference type="InterPro" id="IPR001623">
    <property type="entry name" value="DnaJ_domain"/>
</dbReference>
<dbReference type="PRINTS" id="PR00625">
    <property type="entry name" value="JDOMAIN"/>
</dbReference>
<dbReference type="SUPFAM" id="SSF57863">
    <property type="entry name" value="ArfGap/RecO-like zinc finger"/>
    <property type="match status" value="1"/>
</dbReference>
<dbReference type="PANTHER" id="PTHR45686:SF4">
    <property type="entry name" value="ADP-RIBOSYLATION FACTOR GTPASE ACTIVATING PROTEIN 3, ISOFORM H"/>
    <property type="match status" value="1"/>
</dbReference>
<evidence type="ECO:0000256" key="5">
    <source>
        <dbReference type="PROSITE-ProRule" id="PRU00288"/>
    </source>
</evidence>
<feature type="compositionally biased region" description="Acidic residues" evidence="6">
    <location>
        <begin position="691"/>
        <end position="701"/>
    </location>
</feature>
<dbReference type="PANTHER" id="PTHR45686">
    <property type="entry name" value="ADP-RIBOSYLATION FACTOR GTPASE ACTIVATING PROTEIN 3, ISOFORM H-RELATED"/>
    <property type="match status" value="1"/>
</dbReference>
<evidence type="ECO:0000256" key="6">
    <source>
        <dbReference type="SAM" id="MobiDB-lite"/>
    </source>
</evidence>
<evidence type="ECO:0000256" key="3">
    <source>
        <dbReference type="ARBA" id="ARBA00022771"/>
    </source>
</evidence>
<feature type="domain" description="J" evidence="7">
    <location>
        <begin position="14"/>
        <end position="78"/>
    </location>
</feature>
<gene>
    <name evidence="9" type="ORF">M9Y10_022779</name>
</gene>
<dbReference type="Gene3D" id="3.40.30.10">
    <property type="entry name" value="Glutaredoxin"/>
    <property type="match status" value="1"/>
</dbReference>
<evidence type="ECO:0000256" key="2">
    <source>
        <dbReference type="ARBA" id="ARBA00022723"/>
    </source>
</evidence>
<feature type="compositionally biased region" description="Polar residues" evidence="6">
    <location>
        <begin position="702"/>
        <end position="711"/>
    </location>
</feature>
<feature type="compositionally biased region" description="Basic residues" evidence="6">
    <location>
        <begin position="668"/>
        <end position="678"/>
    </location>
</feature>
<sequence length="827" mass="95253">MLILFLLQLKSGQNPYKILGIAKDSNDQQIKTAYHKLARKYHPDVSKEKDAERKFIEATDAYELLKDKRRRQIYDQTGSVSEIPDEKDQQRKYEQFRNFQRQFLNIKFSTPYVDENSIDSELGSSSDCLVMIYSSRYWGVCIDFIYFFEDIARQYKYIIKFMRNDASKSKVFMKESGASSIPNVVYAYRNSKGKLSYKNMDRSVNDRTSFLAWMIQCWDFTITRLKSVDEAILWLEKDPGLTHVLSATYENEPTIEMKRIATIYGYQCKFAILTITNNLGEIYKSLNITRVPEYHIYRRSGNQILDDLSIDLKDFVKPQFTRLKQKSPFFECRQFCVVYIGTPTQFQIKKYISSISENLAYIDANSTFAKVLKLKNTQFIFFEGLKRRYFVIQNKENISKEIEKYRKNALLMKSLPVHLNVDYDFRDQFDDLKDCFYKVMQKLEGFSLMEAISELSTEFIVTGFKLKMSDGKDELRKIQRKPENQRCIDCGAKNPTWASVTYGVWICLECAGKHRGLGVHLSFVRSLELDSWNESQIKIMSHGGNQRARDYFKSIGISNLPIPQKYKSRGAHQYAAKLYAECGESFSKPVPPAESDESENINQPPETTHVSRPMRRSESSPPEQMRDINEQTQSINETKPSNTRENNNSTPNFVRKQPQSGSSSTIRHNVRSHTAPKKAIVKLSNKSFDDLLDEDDFDNEPEQNSSLVQNQNPPPPPARKRVVYESYSNVPKDEDIYDNDNINNSNSDGQYSYGNRSSYGYQPNDSSNSNTSQNQAFGEAAIKTVVDVSKNVASAIESAVAPIASAAWEKSKEFSQSLLNMINSDSK</sequence>
<keyword evidence="10" id="KW-1185">Reference proteome</keyword>
<organism evidence="9 10">
    <name type="scientific">Tritrichomonas musculus</name>
    <dbReference type="NCBI Taxonomy" id="1915356"/>
    <lineage>
        <taxon>Eukaryota</taxon>
        <taxon>Metamonada</taxon>
        <taxon>Parabasalia</taxon>
        <taxon>Tritrichomonadida</taxon>
        <taxon>Tritrichomonadidae</taxon>
        <taxon>Tritrichomonas</taxon>
    </lineage>
</organism>
<dbReference type="CDD" id="cd06257">
    <property type="entry name" value="DnaJ"/>
    <property type="match status" value="1"/>
</dbReference>
<feature type="compositionally biased region" description="Low complexity" evidence="6">
    <location>
        <begin position="739"/>
        <end position="748"/>
    </location>
</feature>